<reference evidence="1 2" key="1">
    <citation type="journal article" date="2019" name="Int. J. Syst. Evol. Microbiol.">
        <title>The Global Catalogue of Microorganisms (GCM) 10K type strain sequencing project: providing services to taxonomists for standard genome sequencing and annotation.</title>
        <authorList>
            <consortium name="The Broad Institute Genomics Platform"/>
            <consortium name="The Broad Institute Genome Sequencing Center for Infectious Disease"/>
            <person name="Wu L."/>
            <person name="Ma J."/>
        </authorList>
    </citation>
    <scope>NUCLEOTIDE SEQUENCE [LARGE SCALE GENOMIC DNA]</scope>
    <source>
        <strain evidence="1 2">JCM 19585</strain>
    </source>
</reference>
<dbReference type="AlphaFoldDB" id="A0A830EXT6"/>
<dbReference type="RefSeq" id="WP_176969834.1">
    <property type="nucleotide sequence ID" value="NZ_BMPF01000002.1"/>
</dbReference>
<sequence>MASDTTVVPSASSAGEVMAAVDDDGGVERFVIADVSAEEAWLAAPTGEAKPLASMR</sequence>
<dbReference type="Pfam" id="PF24433">
    <property type="entry name" value="DUF7556"/>
    <property type="match status" value="1"/>
</dbReference>
<dbReference type="InterPro" id="IPR055978">
    <property type="entry name" value="DUF7556"/>
</dbReference>
<evidence type="ECO:0000313" key="2">
    <source>
        <dbReference type="Proteomes" id="UP000628840"/>
    </source>
</evidence>
<keyword evidence="2" id="KW-1185">Reference proteome</keyword>
<dbReference type="EMBL" id="BMPF01000002">
    <property type="protein sequence ID" value="GGL35217.1"/>
    <property type="molecule type" value="Genomic_DNA"/>
</dbReference>
<accession>A0A830EXT6</accession>
<comment type="caution">
    <text evidence="1">The sequence shown here is derived from an EMBL/GenBank/DDBJ whole genome shotgun (WGS) entry which is preliminary data.</text>
</comment>
<organism evidence="1 2">
    <name type="scientific">Halarchaeum grantii</name>
    <dbReference type="NCBI Taxonomy" id="1193105"/>
    <lineage>
        <taxon>Archaea</taxon>
        <taxon>Methanobacteriati</taxon>
        <taxon>Methanobacteriota</taxon>
        <taxon>Stenosarchaea group</taxon>
        <taxon>Halobacteria</taxon>
        <taxon>Halobacteriales</taxon>
        <taxon>Halobacteriaceae</taxon>
    </lineage>
</organism>
<dbReference type="OrthoDB" id="262340at2157"/>
<dbReference type="GeneID" id="55823579"/>
<evidence type="ECO:0000313" key="1">
    <source>
        <dbReference type="EMBL" id="GGL35217.1"/>
    </source>
</evidence>
<name>A0A830EXT6_9EURY</name>
<dbReference type="Proteomes" id="UP000628840">
    <property type="component" value="Unassembled WGS sequence"/>
</dbReference>
<proteinExistence type="predicted"/>
<protein>
    <submittedName>
        <fullName evidence="1">Uncharacterized protein</fullName>
    </submittedName>
</protein>
<gene>
    <name evidence="1" type="ORF">GCM10009037_18580</name>
</gene>